<comment type="caution">
    <text evidence="3">The sequence shown here is derived from an EMBL/GenBank/DDBJ whole genome shotgun (WGS) entry which is preliminary data.</text>
</comment>
<dbReference type="EMBL" id="JAMXFF010000066">
    <property type="protein sequence ID" value="MCT7969958.1"/>
    <property type="molecule type" value="Genomic_DNA"/>
</dbReference>
<dbReference type="RefSeq" id="WP_368009395.1">
    <property type="nucleotide sequence ID" value="NZ_JAMXFF010000066.1"/>
</dbReference>
<dbReference type="Pfam" id="PF01471">
    <property type="entry name" value="PG_binding_1"/>
    <property type="match status" value="2"/>
</dbReference>
<evidence type="ECO:0000256" key="1">
    <source>
        <dbReference type="SAM" id="SignalP"/>
    </source>
</evidence>
<name>A0ABT2MYX5_9CYAN</name>
<evidence type="ECO:0000313" key="3">
    <source>
        <dbReference type="EMBL" id="MCT7969958.1"/>
    </source>
</evidence>
<dbReference type="SUPFAM" id="SSF47090">
    <property type="entry name" value="PGBD-like"/>
    <property type="match status" value="2"/>
</dbReference>
<dbReference type="InterPro" id="IPR036366">
    <property type="entry name" value="PGBDSf"/>
</dbReference>
<organism evidence="3 4">
    <name type="scientific">Laspinema palackyanum D2a</name>
    <dbReference type="NCBI Taxonomy" id="2953684"/>
    <lineage>
        <taxon>Bacteria</taxon>
        <taxon>Bacillati</taxon>
        <taxon>Cyanobacteriota</taxon>
        <taxon>Cyanophyceae</taxon>
        <taxon>Oscillatoriophycideae</taxon>
        <taxon>Oscillatoriales</taxon>
        <taxon>Laspinemataceae</taxon>
        <taxon>Laspinema</taxon>
        <taxon>Laspinema palackyanum</taxon>
    </lineage>
</organism>
<protein>
    <submittedName>
        <fullName evidence="3">Peptidoglycan-binding protein</fullName>
    </submittedName>
</protein>
<accession>A0ABT2MYX5</accession>
<keyword evidence="4" id="KW-1185">Reference proteome</keyword>
<sequence length="199" mass="21231">MTEVVFNPIGWIRSTAKVVGCSLSLVLTSVPIAAIAQPTPFVQRSTLQQGTRGQEVTELQAVLKLMGYYTGPVDGIYNEGTVRGVSAFQQAAGLTPDGIVGEGTWNRLFPPSPGAVASGVVNPGSVPFMQSSRPILRQGMESDLVAQLQQRLNQLGFFEGSPTGVFGPRTDASVRALQRRYNLEPDGIVGPSTWAILFP</sequence>
<evidence type="ECO:0000313" key="4">
    <source>
        <dbReference type="Proteomes" id="UP001525890"/>
    </source>
</evidence>
<dbReference type="PROSITE" id="PS51443">
    <property type="entry name" value="PCS"/>
    <property type="match status" value="1"/>
</dbReference>
<dbReference type="Gene3D" id="1.10.101.10">
    <property type="entry name" value="PGBD-like superfamily/PGBD"/>
    <property type="match status" value="2"/>
</dbReference>
<dbReference type="Proteomes" id="UP001525890">
    <property type="component" value="Unassembled WGS sequence"/>
</dbReference>
<proteinExistence type="predicted"/>
<reference evidence="3 4" key="1">
    <citation type="journal article" date="2022" name="Front. Microbiol.">
        <title>High genomic differentiation and limited gene flow indicate recent cryptic speciation within the genus Laspinema (cyanobacteria).</title>
        <authorList>
            <person name="Stanojkovic A."/>
            <person name="Skoupy S."/>
            <person name="Skaloud P."/>
            <person name="Dvorak P."/>
        </authorList>
    </citation>
    <scope>NUCLEOTIDE SEQUENCE [LARGE SCALE GENOMIC DNA]</scope>
    <source>
        <strain evidence="3 4">D2a</strain>
    </source>
</reference>
<gene>
    <name evidence="3" type="ORF">NG799_26960</name>
</gene>
<feature type="chain" id="PRO_5045208997" evidence="1">
    <location>
        <begin position="37"/>
        <end position="199"/>
    </location>
</feature>
<dbReference type="InterPro" id="IPR007719">
    <property type="entry name" value="PCS_N"/>
</dbReference>
<feature type="signal peptide" evidence="1">
    <location>
        <begin position="1"/>
        <end position="36"/>
    </location>
</feature>
<dbReference type="InterPro" id="IPR036365">
    <property type="entry name" value="PGBD-like_sf"/>
</dbReference>
<evidence type="ECO:0000259" key="2">
    <source>
        <dbReference type="PROSITE" id="PS51443"/>
    </source>
</evidence>
<dbReference type="InterPro" id="IPR002477">
    <property type="entry name" value="Peptidoglycan-bd-like"/>
</dbReference>
<keyword evidence="1" id="KW-0732">Signal</keyword>
<feature type="domain" description="Peptidase C83" evidence="2">
    <location>
        <begin position="1"/>
        <end position="199"/>
    </location>
</feature>